<comment type="caution">
    <text evidence="1">The sequence shown here is derived from an EMBL/GenBank/DDBJ whole genome shotgun (WGS) entry which is preliminary data.</text>
</comment>
<dbReference type="AlphaFoldDB" id="A0A0M2WD82"/>
<dbReference type="InterPro" id="IPR048996">
    <property type="entry name" value="PGRS_rpt"/>
</dbReference>
<dbReference type="Proteomes" id="UP000034416">
    <property type="component" value="Unassembled WGS sequence"/>
</dbReference>
<proteinExistence type="predicted"/>
<sequence length="92" mass="8760">MESWIDNSSNAWIIDAINAWAPAGQMFIGNGADGTAESINGGAGGLWFGNGGDGFDGADGIAGGVGGAAGWFGDGGDGGAGGLGAVSDTRLP</sequence>
<reference evidence="1 2" key="1">
    <citation type="submission" date="2015-04" db="EMBL/GenBank/DDBJ databases">
        <title>Genome sequence of Mycobacterium arupense GUC1.</title>
        <authorList>
            <person name="Greninger A.L."/>
            <person name="Cunningham G."/>
            <person name="Chiu C.Y."/>
            <person name="Miller S."/>
        </authorList>
    </citation>
    <scope>NUCLEOTIDE SEQUENCE [LARGE SCALE GENOMIC DNA]</scope>
    <source>
        <strain evidence="1 2">GUC1</strain>
    </source>
</reference>
<dbReference type="Pfam" id="PF21526">
    <property type="entry name" value="PGRS"/>
    <property type="match status" value="1"/>
</dbReference>
<evidence type="ECO:0000313" key="2">
    <source>
        <dbReference type="Proteomes" id="UP000034416"/>
    </source>
</evidence>
<gene>
    <name evidence="1" type="ORF">WR43_21805</name>
</gene>
<name>A0A0M2WD82_9MYCO</name>
<protein>
    <recommendedName>
        <fullName evidence="3">PE-PGRS family protein</fullName>
    </recommendedName>
</protein>
<organism evidence="1 2">
    <name type="scientific">Mycolicibacter arupensis</name>
    <dbReference type="NCBI Taxonomy" id="342002"/>
    <lineage>
        <taxon>Bacteria</taxon>
        <taxon>Bacillati</taxon>
        <taxon>Actinomycetota</taxon>
        <taxon>Actinomycetes</taxon>
        <taxon>Mycobacteriales</taxon>
        <taxon>Mycobacteriaceae</taxon>
        <taxon>Mycolicibacter</taxon>
    </lineage>
</organism>
<evidence type="ECO:0008006" key="3">
    <source>
        <dbReference type="Google" id="ProtNLM"/>
    </source>
</evidence>
<evidence type="ECO:0000313" key="1">
    <source>
        <dbReference type="EMBL" id="KKO60794.1"/>
    </source>
</evidence>
<feature type="non-terminal residue" evidence="1">
    <location>
        <position position="92"/>
    </location>
</feature>
<accession>A0A0M2WD82</accession>
<dbReference type="EMBL" id="LASW02000019">
    <property type="protein sequence ID" value="KKO60794.1"/>
    <property type="molecule type" value="Genomic_DNA"/>
</dbReference>